<keyword evidence="2" id="KW-0223">Dioxygenase</keyword>
<dbReference type="Proteomes" id="UP000000323">
    <property type="component" value="Chromosome 2"/>
</dbReference>
<gene>
    <name evidence="2" type="ordered locus">Tter_2770</name>
</gene>
<dbReference type="Gene3D" id="3.10.180.10">
    <property type="entry name" value="2,3-Dihydroxybiphenyl 1,2-Dioxygenase, domain 1"/>
    <property type="match status" value="1"/>
</dbReference>
<dbReference type="STRING" id="525904.Tter_2770"/>
<protein>
    <submittedName>
        <fullName evidence="2">Glyoxalase/bleomycin resistance protein/dioxygenase</fullName>
    </submittedName>
</protein>
<dbReference type="SUPFAM" id="SSF54593">
    <property type="entry name" value="Glyoxalase/Bleomycin resistance protein/Dihydroxybiphenyl dioxygenase"/>
    <property type="match status" value="1"/>
</dbReference>
<dbReference type="AlphaFoldDB" id="D1CIT6"/>
<dbReference type="eggNOG" id="COG2764">
    <property type="taxonomic scope" value="Bacteria"/>
</dbReference>
<dbReference type="HOGENOM" id="CLU_046006_17_3_0"/>
<dbReference type="InterPro" id="IPR004360">
    <property type="entry name" value="Glyas_Fos-R_dOase_dom"/>
</dbReference>
<evidence type="ECO:0000313" key="3">
    <source>
        <dbReference type="Proteomes" id="UP000000323"/>
    </source>
</evidence>
<evidence type="ECO:0000313" key="2">
    <source>
        <dbReference type="EMBL" id="ACZ43656.1"/>
    </source>
</evidence>
<reference evidence="3" key="1">
    <citation type="journal article" date="2010" name="Stand. Genomic Sci.">
        <title>Complete genome sequence of 'Thermobaculum terrenum' type strain (YNP1).</title>
        <authorList>
            <person name="Kiss H."/>
            <person name="Cleland D."/>
            <person name="Lapidus A."/>
            <person name="Lucas S."/>
            <person name="Glavina Del Rio T."/>
            <person name="Nolan M."/>
            <person name="Tice H."/>
            <person name="Han C."/>
            <person name="Goodwin L."/>
            <person name="Pitluck S."/>
            <person name="Liolios K."/>
            <person name="Ivanova N."/>
            <person name="Mavromatis K."/>
            <person name="Ovchinnikova G."/>
            <person name="Pati A."/>
            <person name="Chen A."/>
            <person name="Palaniappan K."/>
            <person name="Land M."/>
            <person name="Hauser L."/>
            <person name="Chang Y."/>
            <person name="Jeffries C."/>
            <person name="Lu M."/>
            <person name="Brettin T."/>
            <person name="Detter J."/>
            <person name="Goker M."/>
            <person name="Tindall B."/>
            <person name="Beck B."/>
            <person name="McDermott T."/>
            <person name="Woyke T."/>
            <person name="Bristow J."/>
            <person name="Eisen J."/>
            <person name="Markowitz V."/>
            <person name="Hugenholtz P."/>
            <person name="Kyrpides N."/>
            <person name="Klenk H."/>
            <person name="Cheng J."/>
        </authorList>
    </citation>
    <scope>NUCLEOTIDE SEQUENCE [LARGE SCALE GENOMIC DNA]</scope>
    <source>
        <strain evidence="3">ATCC BAA-798 / YNP1</strain>
    </source>
</reference>
<dbReference type="EMBL" id="CP001826">
    <property type="protein sequence ID" value="ACZ43656.1"/>
    <property type="molecule type" value="Genomic_DNA"/>
</dbReference>
<accession>D1CIT6</accession>
<dbReference type="RefSeq" id="WP_012876687.1">
    <property type="nucleotide sequence ID" value="NC_013526.1"/>
</dbReference>
<dbReference type="PANTHER" id="PTHR33990">
    <property type="entry name" value="PROTEIN YJDN-RELATED"/>
    <property type="match status" value="1"/>
</dbReference>
<dbReference type="GO" id="GO:0051213">
    <property type="term" value="F:dioxygenase activity"/>
    <property type="evidence" value="ECO:0007669"/>
    <property type="project" value="UniProtKB-KW"/>
</dbReference>
<dbReference type="PANTHER" id="PTHR33990:SF1">
    <property type="entry name" value="PROTEIN YJDN"/>
    <property type="match status" value="1"/>
</dbReference>
<proteinExistence type="predicted"/>
<sequence>MQDINPYLVLNGNGHEAVESYKHALGAEVVSVSNFGDMPEPEDPAHRVPEDAKGRLLHAHLRVGNSDLMLSDNFPGMPYQLGSQVTIVISVSDAQTAREVFGRLQEGGQVEMPLQETFWSPLYGMVTDKFGVLWQVSTNPTGQS</sequence>
<keyword evidence="3" id="KW-1185">Reference proteome</keyword>
<dbReference type="OrthoDB" id="9795306at2"/>
<feature type="domain" description="Glyoxalase/fosfomycin resistance/dioxygenase" evidence="1">
    <location>
        <begin position="4"/>
        <end position="136"/>
    </location>
</feature>
<dbReference type="InterPro" id="IPR029068">
    <property type="entry name" value="Glyas_Bleomycin-R_OHBP_Dase"/>
</dbReference>
<organism evidence="2 3">
    <name type="scientific">Thermobaculum terrenum (strain ATCC BAA-798 / CCMEE 7001 / YNP1)</name>
    <dbReference type="NCBI Taxonomy" id="525904"/>
    <lineage>
        <taxon>Bacteria</taxon>
        <taxon>Bacillati</taxon>
        <taxon>Chloroflexota</taxon>
        <taxon>Chloroflexia</taxon>
        <taxon>Candidatus Thermobaculales</taxon>
        <taxon>Candidatus Thermobaculaceae</taxon>
        <taxon>Thermobaculum</taxon>
    </lineage>
</organism>
<dbReference type="InterPro" id="IPR028973">
    <property type="entry name" value="PhnB-like"/>
</dbReference>
<dbReference type="KEGG" id="ttr:Tter_2770"/>
<name>D1CIT6_THET1</name>
<keyword evidence="2" id="KW-0560">Oxidoreductase</keyword>
<dbReference type="Pfam" id="PF00903">
    <property type="entry name" value="Glyoxalase"/>
    <property type="match status" value="1"/>
</dbReference>
<dbReference type="CDD" id="cd06588">
    <property type="entry name" value="PhnB_like"/>
    <property type="match status" value="1"/>
</dbReference>
<evidence type="ECO:0000259" key="1">
    <source>
        <dbReference type="Pfam" id="PF00903"/>
    </source>
</evidence>